<dbReference type="CDD" id="cd07385">
    <property type="entry name" value="MPP_YkuE_C"/>
    <property type="match status" value="1"/>
</dbReference>
<feature type="domain" description="Calcineurin-like phosphoesterase" evidence="2">
    <location>
        <begin position="146"/>
        <end position="309"/>
    </location>
</feature>
<keyword evidence="1" id="KW-0812">Transmembrane</keyword>
<evidence type="ECO:0000259" key="2">
    <source>
        <dbReference type="Pfam" id="PF00149"/>
    </source>
</evidence>
<dbReference type="PANTHER" id="PTHR31302:SF0">
    <property type="entry name" value="TRANSMEMBRANE PROTEIN WITH METALLOPHOSPHOESTERASE DOMAIN"/>
    <property type="match status" value="1"/>
</dbReference>
<feature type="transmembrane region" description="Helical" evidence="1">
    <location>
        <begin position="105"/>
        <end position="122"/>
    </location>
</feature>
<evidence type="ECO:0000256" key="1">
    <source>
        <dbReference type="SAM" id="Phobius"/>
    </source>
</evidence>
<evidence type="ECO:0000313" key="4">
    <source>
        <dbReference type="Proteomes" id="UP000276568"/>
    </source>
</evidence>
<keyword evidence="1" id="KW-1133">Transmembrane helix</keyword>
<dbReference type="OrthoDB" id="9780884at2"/>
<dbReference type="EMBL" id="RJQC01000002">
    <property type="protein sequence ID" value="RNM30308.1"/>
    <property type="molecule type" value="Genomic_DNA"/>
</dbReference>
<sequence length="371" mass="42936">MVTKKSTHFLNKRMYFKISRILIGFACLYSDWRIASLFHTPIFVWLILLSTIALGYQVYAEHIDNYFMGYRLIALVSGLYLAFLTYHISALIVIDFMDIFLHKDLSILALIFSIAITIYGRVHTHTIKTISYTYKTNKLPVGKQYNIVQLSDLHIGEIIDTNYIHHVVCQVNALHPDMIVITGDIFNRTNMRQRKHFYPIFSELRQLQAPDGVFAICGNHDPAMDSSLWQAFLEKSNIVDLNNRSYISKDINLIGRTGLVSYPTRKHLKRLMHSCDYQKPIVILEHDPAGILQAQSQHADLIICGHTHKGQFFPFTYFTRYWYGKDYYYGKHIKNGTCSIVSAGTGYFEIPVRIHTDNEIVKIQLQGLRKD</sequence>
<organism evidence="3 4">
    <name type="scientific">Absicoccus porci</name>
    <dbReference type="NCBI Taxonomy" id="2486576"/>
    <lineage>
        <taxon>Bacteria</taxon>
        <taxon>Bacillati</taxon>
        <taxon>Bacillota</taxon>
        <taxon>Erysipelotrichia</taxon>
        <taxon>Erysipelotrichales</taxon>
        <taxon>Erysipelotrichaceae</taxon>
        <taxon>Absicoccus</taxon>
    </lineage>
</organism>
<keyword evidence="1" id="KW-0472">Membrane</keyword>
<dbReference type="InterPro" id="IPR051158">
    <property type="entry name" value="Metallophosphoesterase_sf"/>
</dbReference>
<feature type="transmembrane region" description="Helical" evidence="1">
    <location>
        <begin position="38"/>
        <end position="60"/>
    </location>
</feature>
<dbReference type="RefSeq" id="WP_128520232.1">
    <property type="nucleotide sequence ID" value="NZ_RJQC01000002.1"/>
</dbReference>
<reference evidence="3 4" key="1">
    <citation type="submission" date="2018-11" db="EMBL/GenBank/DDBJ databases">
        <title>Clostridium sp. nov., a member of the family Erysipelotrichaceae isolated from pig faeces.</title>
        <authorList>
            <person name="Chang Y.-H."/>
        </authorList>
    </citation>
    <scope>NUCLEOTIDE SEQUENCE [LARGE SCALE GENOMIC DNA]</scope>
    <source>
        <strain evidence="3 4">YH-panp20</strain>
    </source>
</reference>
<protein>
    <submittedName>
        <fullName evidence="3">Metallophosphoesterase</fullName>
    </submittedName>
</protein>
<keyword evidence="4" id="KW-1185">Reference proteome</keyword>
<evidence type="ECO:0000313" key="3">
    <source>
        <dbReference type="EMBL" id="RNM30308.1"/>
    </source>
</evidence>
<dbReference type="Gene3D" id="3.60.21.10">
    <property type="match status" value="1"/>
</dbReference>
<gene>
    <name evidence="3" type="ORF">EDX97_05805</name>
</gene>
<dbReference type="Pfam" id="PF00149">
    <property type="entry name" value="Metallophos"/>
    <property type="match status" value="1"/>
</dbReference>
<dbReference type="SUPFAM" id="SSF56300">
    <property type="entry name" value="Metallo-dependent phosphatases"/>
    <property type="match status" value="1"/>
</dbReference>
<dbReference type="InterPro" id="IPR004843">
    <property type="entry name" value="Calcineurin-like_PHP"/>
</dbReference>
<feature type="transmembrane region" description="Helical" evidence="1">
    <location>
        <begin position="72"/>
        <end position="93"/>
    </location>
</feature>
<proteinExistence type="predicted"/>
<dbReference type="AlphaFoldDB" id="A0A3N0I092"/>
<dbReference type="GO" id="GO:0016787">
    <property type="term" value="F:hydrolase activity"/>
    <property type="evidence" value="ECO:0007669"/>
    <property type="project" value="InterPro"/>
</dbReference>
<accession>A0A3N0I092</accession>
<dbReference type="PANTHER" id="PTHR31302">
    <property type="entry name" value="TRANSMEMBRANE PROTEIN WITH METALLOPHOSPHOESTERASE DOMAIN-RELATED"/>
    <property type="match status" value="1"/>
</dbReference>
<name>A0A3N0I092_9FIRM</name>
<dbReference type="InterPro" id="IPR029052">
    <property type="entry name" value="Metallo-depent_PP-like"/>
</dbReference>
<dbReference type="Proteomes" id="UP000276568">
    <property type="component" value="Unassembled WGS sequence"/>
</dbReference>
<feature type="transmembrane region" description="Helical" evidence="1">
    <location>
        <begin position="14"/>
        <end position="32"/>
    </location>
</feature>
<comment type="caution">
    <text evidence="3">The sequence shown here is derived from an EMBL/GenBank/DDBJ whole genome shotgun (WGS) entry which is preliminary data.</text>
</comment>